<dbReference type="AlphaFoldDB" id="E7RFU5"/>
<reference evidence="1 2" key="1">
    <citation type="journal article" date="2011" name="J. Bacteriol.">
        <title>The Draft Genome of Planococcus donghaensis MPA1U2 Reveals Nonsporulation Pathways Controlled by a Conserved Spo0A Regulon.</title>
        <authorList>
            <person name="Pearson M.D."/>
            <person name="Noller H.F."/>
        </authorList>
    </citation>
    <scope>NUCLEOTIDE SEQUENCE [LARGE SCALE GENOMIC DNA]</scope>
    <source>
        <strain evidence="1 2">MPA1U2</strain>
    </source>
</reference>
<evidence type="ECO:0000313" key="2">
    <source>
        <dbReference type="Proteomes" id="UP000003052"/>
    </source>
</evidence>
<name>E7RFU5_9BACL</name>
<dbReference type="RefSeq" id="WP_008430076.1">
    <property type="nucleotide sequence ID" value="NZ_AEPB01000022.1"/>
</dbReference>
<protein>
    <submittedName>
        <fullName evidence="1">Uncharacterized protein</fullName>
    </submittedName>
</protein>
<proteinExistence type="predicted"/>
<gene>
    <name evidence="1" type="ORF">GPDM_06715</name>
</gene>
<evidence type="ECO:0000313" key="1">
    <source>
        <dbReference type="EMBL" id="EGA90215.1"/>
    </source>
</evidence>
<dbReference type="Proteomes" id="UP000003052">
    <property type="component" value="Unassembled WGS sequence"/>
</dbReference>
<accession>E7RFU5</accession>
<comment type="caution">
    <text evidence="1">The sequence shown here is derived from an EMBL/GenBank/DDBJ whole genome shotgun (WGS) entry which is preliminary data.</text>
</comment>
<organism evidence="1 2">
    <name type="scientific">Planococcus donghaensis MPA1U2</name>
    <dbReference type="NCBI Taxonomy" id="933115"/>
    <lineage>
        <taxon>Bacteria</taxon>
        <taxon>Bacillati</taxon>
        <taxon>Bacillota</taxon>
        <taxon>Bacilli</taxon>
        <taxon>Bacillales</taxon>
        <taxon>Caryophanaceae</taxon>
        <taxon>Planococcus</taxon>
    </lineage>
</organism>
<dbReference type="EMBL" id="AEPB01000022">
    <property type="protein sequence ID" value="EGA90215.1"/>
    <property type="molecule type" value="Genomic_DNA"/>
</dbReference>
<sequence length="82" mass="9252">MDKVFIIPKTIGSDGEILLCEDVQTVEKFHMAPFESITDPDSKGELLVEFICTKFLFPIYLTFEPFTGMGDDLEGLFQGKNI</sequence>